<dbReference type="InterPro" id="IPR050902">
    <property type="entry name" value="ABC_Transporter_SBP"/>
</dbReference>
<reference evidence="3 4" key="1">
    <citation type="submission" date="2019-11" db="EMBL/GenBank/DDBJ databases">
        <title>Comparative genomics of hydrocarbon-degrading Desulfosarcina strains.</title>
        <authorList>
            <person name="Watanabe M."/>
            <person name="Kojima H."/>
            <person name="Fukui M."/>
        </authorList>
    </citation>
    <scope>NUCLEOTIDE SEQUENCE [LARGE SCALE GENOMIC DNA]</scope>
    <source>
        <strain evidence="3 4">PP31</strain>
    </source>
</reference>
<evidence type="ECO:0000256" key="1">
    <source>
        <dbReference type="SAM" id="SignalP"/>
    </source>
</evidence>
<dbReference type="SUPFAM" id="SSF53807">
    <property type="entry name" value="Helical backbone' metal receptor"/>
    <property type="match status" value="1"/>
</dbReference>
<keyword evidence="4" id="KW-1185">Reference proteome</keyword>
<dbReference type="OrthoDB" id="9775594at2"/>
<dbReference type="Pfam" id="PF01497">
    <property type="entry name" value="Peripla_BP_2"/>
    <property type="match status" value="1"/>
</dbReference>
<evidence type="ECO:0000313" key="3">
    <source>
        <dbReference type="EMBL" id="BBO75618.1"/>
    </source>
</evidence>
<dbReference type="InterPro" id="IPR002491">
    <property type="entry name" value="ABC_transptr_periplasmic_BD"/>
</dbReference>
<accession>A0A5K7Z3Q7</accession>
<evidence type="ECO:0000313" key="4">
    <source>
        <dbReference type="Proteomes" id="UP000427769"/>
    </source>
</evidence>
<dbReference type="PROSITE" id="PS50983">
    <property type="entry name" value="FE_B12_PBP"/>
    <property type="match status" value="1"/>
</dbReference>
<name>A0A5K7Z3Q7_9BACT</name>
<feature type="domain" description="Fe/B12 periplasmic-binding" evidence="2">
    <location>
        <begin position="44"/>
        <end position="328"/>
    </location>
</feature>
<proteinExistence type="predicted"/>
<dbReference type="PANTHER" id="PTHR30535:SF34">
    <property type="entry name" value="MOLYBDATE-BINDING PROTEIN MOLA"/>
    <property type="match status" value="1"/>
</dbReference>
<dbReference type="Gene3D" id="3.40.50.1980">
    <property type="entry name" value="Nitrogenase molybdenum iron protein domain"/>
    <property type="match status" value="2"/>
</dbReference>
<keyword evidence="1" id="KW-0732">Signal</keyword>
<feature type="signal peptide" evidence="1">
    <location>
        <begin position="1"/>
        <end position="24"/>
    </location>
</feature>
<dbReference type="KEGG" id="dwd:DSCW_30350"/>
<dbReference type="Proteomes" id="UP000427769">
    <property type="component" value="Chromosome"/>
</dbReference>
<organism evidence="3 4">
    <name type="scientific">Desulfosarcina widdelii</name>
    <dbReference type="NCBI Taxonomy" id="947919"/>
    <lineage>
        <taxon>Bacteria</taxon>
        <taxon>Pseudomonadati</taxon>
        <taxon>Thermodesulfobacteriota</taxon>
        <taxon>Desulfobacteria</taxon>
        <taxon>Desulfobacterales</taxon>
        <taxon>Desulfosarcinaceae</taxon>
        <taxon>Desulfosarcina</taxon>
    </lineage>
</organism>
<sequence length="369" mass="40880">MKKCLVSLTGVFLLLIIFSNTCMAEQNIVDAMGRTVSIPDKVEKVICSGPGCLRLLTYLQAQDRIVGVDDMETRRSRFDARPYALAHPEFKQYPEFGSFRGHDNPEQILVLDPQPQVIFKTYATMGHDPVELSQKTGIPVIVLNYGDLGANRNQLFQAIGIMGKALGQGKRAQAVVSFFESTIADLHGRTRDIPEDARPSCYVGGIASKGPHGYQSTEPGYPPLAFIHANNVAYETGLKGRALLHSNVAKEKIVEWDPDILFLDLSTLQMGDKAGGLYELKTDPAYQSLTAVQQGKVYGVLPYNWYSRNYGSILANAYYMGKLMYADRFEDVDPKAKADKIYTFLIGKGVFEIMNQSFGGLVFQPVPVQ</sequence>
<dbReference type="EMBL" id="AP021875">
    <property type="protein sequence ID" value="BBO75618.1"/>
    <property type="molecule type" value="Genomic_DNA"/>
</dbReference>
<dbReference type="CDD" id="cd01147">
    <property type="entry name" value="HemV-2"/>
    <property type="match status" value="1"/>
</dbReference>
<protein>
    <submittedName>
        <fullName evidence="3">Iron ABC transporter substrate-binding protein</fullName>
    </submittedName>
</protein>
<dbReference type="PANTHER" id="PTHR30535">
    <property type="entry name" value="VITAMIN B12-BINDING PROTEIN"/>
    <property type="match status" value="1"/>
</dbReference>
<evidence type="ECO:0000259" key="2">
    <source>
        <dbReference type="PROSITE" id="PS50983"/>
    </source>
</evidence>
<dbReference type="AlphaFoldDB" id="A0A5K7Z3Q7"/>
<gene>
    <name evidence="3" type="ORF">DSCW_30350</name>
</gene>
<feature type="chain" id="PRO_5024432966" evidence="1">
    <location>
        <begin position="25"/>
        <end position="369"/>
    </location>
</feature>